<dbReference type="Pfam" id="PF12833">
    <property type="entry name" value="HTH_18"/>
    <property type="match status" value="1"/>
</dbReference>
<protein>
    <submittedName>
        <fullName evidence="5">AraC family transcriptional regulator</fullName>
    </submittedName>
</protein>
<dbReference type="GO" id="GO:0005829">
    <property type="term" value="C:cytosol"/>
    <property type="evidence" value="ECO:0007669"/>
    <property type="project" value="TreeGrafter"/>
</dbReference>
<comment type="caution">
    <text evidence="5">The sequence shown here is derived from an EMBL/GenBank/DDBJ whole genome shotgun (WGS) entry which is preliminary data.</text>
</comment>
<dbReference type="PANTHER" id="PTHR47894">
    <property type="entry name" value="HTH-TYPE TRANSCRIPTIONAL REGULATOR GADX"/>
    <property type="match status" value="1"/>
</dbReference>
<gene>
    <name evidence="5" type="ORF">FGL98_18580</name>
</gene>
<dbReference type="PANTHER" id="PTHR47894:SF1">
    <property type="entry name" value="HTH-TYPE TRANSCRIPTIONAL REGULATOR VQSM"/>
    <property type="match status" value="1"/>
</dbReference>
<dbReference type="Proteomes" id="UP000320244">
    <property type="component" value="Unassembled WGS sequence"/>
</dbReference>
<reference evidence="5 6" key="2">
    <citation type="submission" date="2019-08" db="EMBL/GenBank/DDBJ databases">
        <title>Jejuicoccus antrihumi gen. nov., sp. nov., a new member of the family Dermacoccaceae isolated from a cave.</title>
        <authorList>
            <person name="Schumann P."/>
            <person name="Kim I.S."/>
        </authorList>
    </citation>
    <scope>NUCLEOTIDE SEQUENCE [LARGE SCALE GENOMIC DNA]</scope>
    <source>
        <strain evidence="5 6">C5-26</strain>
    </source>
</reference>
<dbReference type="InterPro" id="IPR032687">
    <property type="entry name" value="AraC-type_N"/>
</dbReference>
<evidence type="ECO:0000313" key="5">
    <source>
        <dbReference type="EMBL" id="TWP34114.1"/>
    </source>
</evidence>
<dbReference type="AlphaFoldDB" id="A0A563DWN8"/>
<evidence type="ECO:0000259" key="4">
    <source>
        <dbReference type="PROSITE" id="PS01124"/>
    </source>
</evidence>
<dbReference type="PROSITE" id="PS01124">
    <property type="entry name" value="HTH_ARAC_FAMILY_2"/>
    <property type="match status" value="1"/>
</dbReference>
<name>A0A563DWN8_9MICO</name>
<accession>A0A563DWN8</accession>
<dbReference type="GO" id="GO:0003700">
    <property type="term" value="F:DNA-binding transcription factor activity"/>
    <property type="evidence" value="ECO:0007669"/>
    <property type="project" value="InterPro"/>
</dbReference>
<dbReference type="InterPro" id="IPR009057">
    <property type="entry name" value="Homeodomain-like_sf"/>
</dbReference>
<dbReference type="SUPFAM" id="SSF46689">
    <property type="entry name" value="Homeodomain-like"/>
    <property type="match status" value="1"/>
</dbReference>
<dbReference type="SMART" id="SM00342">
    <property type="entry name" value="HTH_ARAC"/>
    <property type="match status" value="1"/>
</dbReference>
<reference evidence="5 6" key="1">
    <citation type="submission" date="2019-05" db="EMBL/GenBank/DDBJ databases">
        <authorList>
            <person name="Lee S.D."/>
        </authorList>
    </citation>
    <scope>NUCLEOTIDE SEQUENCE [LARGE SCALE GENOMIC DNA]</scope>
    <source>
        <strain evidence="5 6">C5-26</strain>
    </source>
</reference>
<dbReference type="EMBL" id="VCQV01000031">
    <property type="protein sequence ID" value="TWP34114.1"/>
    <property type="molecule type" value="Genomic_DNA"/>
</dbReference>
<dbReference type="InterPro" id="IPR018060">
    <property type="entry name" value="HTH_AraC"/>
</dbReference>
<keyword evidence="1" id="KW-0805">Transcription regulation</keyword>
<dbReference type="InterPro" id="IPR020449">
    <property type="entry name" value="Tscrpt_reg_AraC-type_HTH"/>
</dbReference>
<proteinExistence type="predicted"/>
<dbReference type="OrthoDB" id="9801123at2"/>
<evidence type="ECO:0000313" key="6">
    <source>
        <dbReference type="Proteomes" id="UP000320244"/>
    </source>
</evidence>
<keyword evidence="2" id="KW-0238">DNA-binding</keyword>
<evidence type="ECO:0000256" key="3">
    <source>
        <dbReference type="ARBA" id="ARBA00023163"/>
    </source>
</evidence>
<keyword evidence="6" id="KW-1185">Reference proteome</keyword>
<evidence type="ECO:0000256" key="2">
    <source>
        <dbReference type="ARBA" id="ARBA00023125"/>
    </source>
</evidence>
<organism evidence="5 6">
    <name type="scientific">Leekyejoonella antrihumi</name>
    <dbReference type="NCBI Taxonomy" id="1660198"/>
    <lineage>
        <taxon>Bacteria</taxon>
        <taxon>Bacillati</taxon>
        <taxon>Actinomycetota</taxon>
        <taxon>Actinomycetes</taxon>
        <taxon>Micrococcales</taxon>
        <taxon>Dermacoccaceae</taxon>
        <taxon>Leekyejoonella</taxon>
    </lineage>
</organism>
<feature type="domain" description="HTH araC/xylS-type" evidence="4">
    <location>
        <begin position="234"/>
        <end position="332"/>
    </location>
</feature>
<dbReference type="Pfam" id="PF12625">
    <property type="entry name" value="Arabinose_bd"/>
    <property type="match status" value="1"/>
</dbReference>
<sequence>MTTPRTMPVRFLRAAASTAQLRGIDLDPWMDRLGIDPALLFDDRSRITLEQATRIVQELWRRTDDELFGLSVERVPRGTFRLLCLAVLSAPDLGTVLNRWSDFSRVLPGLPPFEVHVTPTTTRVEITVDPERDPACFVTDIALVVNLRFLSWLVGRRLPLEVVMLPYPIPDEPADYEVVFGQRVTYDQPVAGFVLDSAAMTLPVVRDERATEKWLRDSPLDLLRSRDHSTTVADQVRHIFERGLRGDWATSDEVAAKLAISTQHLRRALREEDTSMSRIKEELLRDAAVTSLVRGEESVSDLSARLGFSEPSAFYRAFRRWTGSAPGSYRSADRPAVDAPR</sequence>
<evidence type="ECO:0000256" key="1">
    <source>
        <dbReference type="ARBA" id="ARBA00023015"/>
    </source>
</evidence>
<dbReference type="PRINTS" id="PR00032">
    <property type="entry name" value="HTHARAC"/>
</dbReference>
<keyword evidence="3" id="KW-0804">Transcription</keyword>
<dbReference type="RefSeq" id="WP_146319249.1">
    <property type="nucleotide sequence ID" value="NZ_VCQV01000031.1"/>
</dbReference>
<dbReference type="GO" id="GO:0000976">
    <property type="term" value="F:transcription cis-regulatory region binding"/>
    <property type="evidence" value="ECO:0007669"/>
    <property type="project" value="TreeGrafter"/>
</dbReference>
<dbReference type="Gene3D" id="1.10.10.60">
    <property type="entry name" value="Homeodomain-like"/>
    <property type="match status" value="1"/>
</dbReference>